<sequence length="158" mass="16423">MTEFRVRARRTERGAAAVEFALVIPIFLVLVFGVIQYGLYFFAMQTGTTAVGDATRRMSVGDCQTEAQVKSFIHSHLGSATTAGSASGITIVTRTYTKADGTGSVASPGEIGGTVTLTATFPTLNLNFPLIPVPGDGVVTRSATARVEDITASSVGAC</sequence>
<evidence type="ECO:0000313" key="4">
    <source>
        <dbReference type="Proteomes" id="UP001500575"/>
    </source>
</evidence>
<keyword evidence="1" id="KW-0812">Transmembrane</keyword>
<protein>
    <submittedName>
        <fullName evidence="3">TadE/TadG family type IV pilus assembly protein</fullName>
    </submittedName>
</protein>
<name>A0ABP5JFJ3_9ACTN</name>
<gene>
    <name evidence="3" type="ORF">GCM10009843_06190</name>
</gene>
<proteinExistence type="predicted"/>
<feature type="domain" description="TadE-like" evidence="2">
    <location>
        <begin position="14"/>
        <end position="56"/>
    </location>
</feature>
<feature type="transmembrane region" description="Helical" evidence="1">
    <location>
        <begin position="20"/>
        <end position="43"/>
    </location>
</feature>
<keyword evidence="1" id="KW-0472">Membrane</keyword>
<evidence type="ECO:0000313" key="3">
    <source>
        <dbReference type="EMBL" id="GAA2116167.1"/>
    </source>
</evidence>
<organism evidence="3 4">
    <name type="scientific">Nocardioides bigeumensis</name>
    <dbReference type="NCBI Taxonomy" id="433657"/>
    <lineage>
        <taxon>Bacteria</taxon>
        <taxon>Bacillati</taxon>
        <taxon>Actinomycetota</taxon>
        <taxon>Actinomycetes</taxon>
        <taxon>Propionibacteriales</taxon>
        <taxon>Nocardioidaceae</taxon>
        <taxon>Nocardioides</taxon>
    </lineage>
</organism>
<dbReference type="Pfam" id="PF07811">
    <property type="entry name" value="TadE"/>
    <property type="match status" value="1"/>
</dbReference>
<comment type="caution">
    <text evidence="3">The sequence shown here is derived from an EMBL/GenBank/DDBJ whole genome shotgun (WGS) entry which is preliminary data.</text>
</comment>
<reference evidence="4" key="1">
    <citation type="journal article" date="2019" name="Int. J. Syst. Evol. Microbiol.">
        <title>The Global Catalogue of Microorganisms (GCM) 10K type strain sequencing project: providing services to taxonomists for standard genome sequencing and annotation.</title>
        <authorList>
            <consortium name="The Broad Institute Genomics Platform"/>
            <consortium name="The Broad Institute Genome Sequencing Center for Infectious Disease"/>
            <person name="Wu L."/>
            <person name="Ma J."/>
        </authorList>
    </citation>
    <scope>NUCLEOTIDE SEQUENCE [LARGE SCALE GENOMIC DNA]</scope>
    <source>
        <strain evidence="4">JCM 16021</strain>
    </source>
</reference>
<dbReference type="Proteomes" id="UP001500575">
    <property type="component" value="Unassembled WGS sequence"/>
</dbReference>
<keyword evidence="4" id="KW-1185">Reference proteome</keyword>
<accession>A0ABP5JFJ3</accession>
<dbReference type="InterPro" id="IPR012495">
    <property type="entry name" value="TadE-like_dom"/>
</dbReference>
<evidence type="ECO:0000259" key="2">
    <source>
        <dbReference type="Pfam" id="PF07811"/>
    </source>
</evidence>
<dbReference type="EMBL" id="BAAAQQ010000002">
    <property type="protein sequence ID" value="GAA2116167.1"/>
    <property type="molecule type" value="Genomic_DNA"/>
</dbReference>
<keyword evidence="1" id="KW-1133">Transmembrane helix</keyword>
<evidence type="ECO:0000256" key="1">
    <source>
        <dbReference type="SAM" id="Phobius"/>
    </source>
</evidence>